<feature type="domain" description="Thioredoxin" evidence="1">
    <location>
        <begin position="330"/>
        <end position="469"/>
    </location>
</feature>
<dbReference type="InterPro" id="IPR050553">
    <property type="entry name" value="Thioredoxin_ResA/DsbE_sf"/>
</dbReference>
<dbReference type="SUPFAM" id="SSF52833">
    <property type="entry name" value="Thioredoxin-like"/>
    <property type="match status" value="1"/>
</dbReference>
<dbReference type="InterPro" id="IPR002350">
    <property type="entry name" value="Kazal_dom"/>
</dbReference>
<protein>
    <submittedName>
        <fullName evidence="3">Thiol-disulfide isomerase family protein</fullName>
    </submittedName>
</protein>
<dbReference type="InterPro" id="IPR000866">
    <property type="entry name" value="AhpC/TSA"/>
</dbReference>
<dbReference type="GO" id="GO:0016853">
    <property type="term" value="F:isomerase activity"/>
    <property type="evidence" value="ECO:0007669"/>
    <property type="project" value="UniProtKB-KW"/>
</dbReference>
<keyword evidence="3" id="KW-0413">Isomerase</keyword>
<dbReference type="PANTHER" id="PTHR42852">
    <property type="entry name" value="THIOL:DISULFIDE INTERCHANGE PROTEIN DSBE"/>
    <property type="match status" value="1"/>
</dbReference>
<dbReference type="AlphaFoldDB" id="A0A075HFI5"/>
<evidence type="ECO:0000259" key="1">
    <source>
        <dbReference type="PROSITE" id="PS51352"/>
    </source>
</evidence>
<sequence>MNGEVAAFWNQQKPDLAVNGDHVAIFWVSSTENPYTIRVRQSHDAGNSWEDTMTLTTLGKEDSSTFISGDFDGLGNLHLTWQYFEDNQGLRQLHVISSEDGGQTWGESSVLNHFDVGNVEYPEGGYPCDCCYHSVIGATDGGLHVAYRNISRYAENETWYQYTAYLRWDGVNQPTESIAVSPHWVTGGRVCPEAGPNMVVEGDVLHVVWFGGLQNTTAQVYYTTFDGNGVSEPILLGAATGPVISSDYGVGASMWTMKGYMWYINNFSTGEPSYYNLSGEDKRVNPSMSNGIILYQAIDGDARLIRGISVTSIDFENVEPEPVIPDLSTLELGREAPEFTLIDTEGQEFSLSDYRGDVVVLDMMTTWCGTCQMLAQDALVPLHETQKVTILSIGTDRRETNSMLREHAAENNYTWLHAIDTDTAQVEERYGVYPVPLVVVVDAEGIVTFISRGYMDYETLYSAVATASGEESVEDCICTEEYAPVCGTDGKTYSNSCKAGCQSIEIAHEGACEEESVLPSISFFSVALTVAVLACKRRYSK</sequence>
<reference evidence="3" key="1">
    <citation type="journal article" date="2014" name="Genome Biol. Evol.">
        <title>Pangenome evidence for extensive interdomain horizontal transfer affecting lineage core and shell genes in uncultured planktonic thaumarchaeota and euryarchaeota.</title>
        <authorList>
            <person name="Deschamps P."/>
            <person name="Zivanovic Y."/>
            <person name="Moreira D."/>
            <person name="Rodriguez-Valera F."/>
            <person name="Lopez-Garcia P."/>
        </authorList>
    </citation>
    <scope>NUCLEOTIDE SEQUENCE</scope>
</reference>
<dbReference type="SUPFAM" id="SSF50939">
    <property type="entry name" value="Sialidases"/>
    <property type="match status" value="1"/>
</dbReference>
<dbReference type="PROSITE" id="PS51352">
    <property type="entry name" value="THIOREDOXIN_2"/>
    <property type="match status" value="1"/>
</dbReference>
<dbReference type="GO" id="GO:0016209">
    <property type="term" value="F:antioxidant activity"/>
    <property type="evidence" value="ECO:0007669"/>
    <property type="project" value="InterPro"/>
</dbReference>
<dbReference type="Pfam" id="PF00050">
    <property type="entry name" value="Kazal_1"/>
    <property type="match status" value="1"/>
</dbReference>
<name>A0A075HFI5_9EURY</name>
<dbReference type="InterPro" id="IPR013766">
    <property type="entry name" value="Thioredoxin_domain"/>
</dbReference>
<dbReference type="Pfam" id="PF00578">
    <property type="entry name" value="AhpC-TSA"/>
    <property type="match status" value="1"/>
</dbReference>
<dbReference type="PROSITE" id="PS51465">
    <property type="entry name" value="KAZAL_2"/>
    <property type="match status" value="1"/>
</dbReference>
<dbReference type="SMART" id="SM00280">
    <property type="entry name" value="KAZAL"/>
    <property type="match status" value="1"/>
</dbReference>
<organism evidence="3">
    <name type="scientific">uncultured marine group II/III euryarchaeote KM3_60_A11</name>
    <dbReference type="NCBI Taxonomy" id="1456469"/>
    <lineage>
        <taxon>Archaea</taxon>
        <taxon>Methanobacteriati</taxon>
        <taxon>Methanobacteriota</taxon>
        <taxon>environmental samples</taxon>
    </lineage>
</organism>
<dbReference type="InterPro" id="IPR036278">
    <property type="entry name" value="Sialidase_sf"/>
</dbReference>
<dbReference type="EMBL" id="KF900965">
    <property type="protein sequence ID" value="AIF13177.1"/>
    <property type="molecule type" value="Genomic_DNA"/>
</dbReference>
<dbReference type="Gene3D" id="2.120.10.10">
    <property type="match status" value="1"/>
</dbReference>
<feature type="domain" description="Kazal-like" evidence="2">
    <location>
        <begin position="470"/>
        <end position="514"/>
    </location>
</feature>
<dbReference type="CDD" id="cd00104">
    <property type="entry name" value="KAZAL_FS"/>
    <property type="match status" value="1"/>
</dbReference>
<accession>A0A075HFI5</accession>
<dbReference type="CDD" id="cd02966">
    <property type="entry name" value="TlpA_like_family"/>
    <property type="match status" value="1"/>
</dbReference>
<dbReference type="Gene3D" id="3.30.60.30">
    <property type="match status" value="1"/>
</dbReference>
<dbReference type="Gene3D" id="3.40.30.10">
    <property type="entry name" value="Glutaredoxin"/>
    <property type="match status" value="1"/>
</dbReference>
<dbReference type="CDD" id="cd15482">
    <property type="entry name" value="Sialidase_non-viral"/>
    <property type="match status" value="1"/>
</dbReference>
<dbReference type="PANTHER" id="PTHR42852:SF13">
    <property type="entry name" value="PROTEIN DIPZ"/>
    <property type="match status" value="1"/>
</dbReference>
<dbReference type="InterPro" id="IPR036249">
    <property type="entry name" value="Thioredoxin-like_sf"/>
</dbReference>
<proteinExistence type="predicted"/>
<dbReference type="GO" id="GO:0016491">
    <property type="term" value="F:oxidoreductase activity"/>
    <property type="evidence" value="ECO:0007669"/>
    <property type="project" value="InterPro"/>
</dbReference>
<dbReference type="InterPro" id="IPR036058">
    <property type="entry name" value="Kazal_dom_sf"/>
</dbReference>
<evidence type="ECO:0000259" key="2">
    <source>
        <dbReference type="PROSITE" id="PS51465"/>
    </source>
</evidence>
<dbReference type="PROSITE" id="PS00282">
    <property type="entry name" value="KAZAL_1"/>
    <property type="match status" value="1"/>
</dbReference>
<dbReference type="SUPFAM" id="SSF100895">
    <property type="entry name" value="Kazal-type serine protease inhibitors"/>
    <property type="match status" value="1"/>
</dbReference>
<evidence type="ECO:0000313" key="3">
    <source>
        <dbReference type="EMBL" id="AIF13177.1"/>
    </source>
</evidence>